<dbReference type="InterPro" id="IPR003458">
    <property type="entry name" value="Phage_T4_Gp38_tail_assem"/>
</dbReference>
<dbReference type="Proteomes" id="UP000064715">
    <property type="component" value="Unassembled WGS sequence"/>
</dbReference>
<dbReference type="RefSeq" id="WP_047347795.1">
    <property type="nucleotide sequence ID" value="NZ_LECZ01000026.1"/>
</dbReference>
<organism evidence="1 2">
    <name type="scientific">Enterobacter genomosp. O</name>
    <dbReference type="NCBI Taxonomy" id="2364150"/>
    <lineage>
        <taxon>Bacteria</taxon>
        <taxon>Pseudomonadati</taxon>
        <taxon>Pseudomonadota</taxon>
        <taxon>Gammaproteobacteria</taxon>
        <taxon>Enterobacterales</taxon>
        <taxon>Enterobacteriaceae</taxon>
        <taxon>Enterobacter</taxon>
        <taxon>Enterobacter cloacae complex</taxon>
        <taxon>Enterobacter cloacae complex clade O</taxon>
    </lineage>
</organism>
<dbReference type="EMBL" id="LRCR01000006">
    <property type="protein sequence ID" value="KUQ85419.1"/>
    <property type="molecule type" value="Genomic_DNA"/>
</dbReference>
<accession>A0A0X4EUP1</accession>
<comment type="caution">
    <text evidence="1">The sequence shown here is derived from an EMBL/GenBank/DDBJ whole genome shotgun (WGS) entry which is preliminary data.</text>
</comment>
<dbReference type="InterPro" id="IPR051220">
    <property type="entry name" value="TFA_Chaperone"/>
</dbReference>
<gene>
    <name evidence="1" type="ORF">AWI28_11495</name>
</gene>
<dbReference type="Pfam" id="PF02413">
    <property type="entry name" value="Caudo_TAP"/>
    <property type="match status" value="1"/>
</dbReference>
<name>A0A0X4EUP1_9ENTR</name>
<dbReference type="OrthoDB" id="8596093at2"/>
<reference evidence="2" key="1">
    <citation type="submission" date="2016-01" db="EMBL/GenBank/DDBJ databases">
        <title>WGS of SAMN04407783.</title>
        <authorList>
            <person name="Adams M."/>
            <person name="Sutton G."/>
            <person name="Nelson K."/>
            <person name="Thaden J."/>
            <person name="Fowler V."/>
            <person name="Mccorrison J."/>
            <person name="Sanka R."/>
            <person name="Brinkac L."/>
            <person name="Nierman W."/>
        </authorList>
    </citation>
    <scope>NUCLEOTIDE SEQUENCE [LARGE SCALE GENOMIC DNA]</scope>
    <source>
        <strain evidence="2">GN04363</strain>
    </source>
</reference>
<dbReference type="AlphaFoldDB" id="A0A0X4EUP1"/>
<dbReference type="PANTHER" id="PTHR34413">
    <property type="entry name" value="PROPHAGE TAIL FIBER ASSEMBLY PROTEIN HOMOLOG TFAE-RELATED-RELATED"/>
    <property type="match status" value="1"/>
</dbReference>
<evidence type="ECO:0000313" key="1">
    <source>
        <dbReference type="EMBL" id="KUQ85419.1"/>
    </source>
</evidence>
<protein>
    <submittedName>
        <fullName evidence="1">Phage tail protein</fullName>
    </submittedName>
</protein>
<dbReference type="PANTHER" id="PTHR34413:SF2">
    <property type="entry name" value="PROPHAGE TAIL FIBER ASSEMBLY PROTEIN HOMOLOG TFAE-RELATED"/>
    <property type="match status" value="1"/>
</dbReference>
<sequence>MNKYFSNTESSFYLEETVQVYEEQGISVPSDLMKITDSEYESFMVSPDRKTPRFNINRNCMEWVDIAPPSKEEAIQHADSLKAQLMSVATQAILPLQDAVDLEMATDKETILLTEWKKYRVRLNRIDVNAAPDIEWPESPLSE</sequence>
<proteinExistence type="predicted"/>
<keyword evidence="2" id="KW-1185">Reference proteome</keyword>
<evidence type="ECO:0000313" key="2">
    <source>
        <dbReference type="Proteomes" id="UP000064715"/>
    </source>
</evidence>